<dbReference type="GO" id="GO:0005737">
    <property type="term" value="C:cytoplasm"/>
    <property type="evidence" value="ECO:0007669"/>
    <property type="project" value="TreeGrafter"/>
</dbReference>
<name>T0HQA7_9SPHN</name>
<keyword evidence="2" id="KW-1185">Reference proteome</keyword>
<evidence type="ECO:0008006" key="3">
    <source>
        <dbReference type="Google" id="ProtNLM"/>
    </source>
</evidence>
<proteinExistence type="predicted"/>
<dbReference type="GO" id="GO:0008684">
    <property type="term" value="F:2-oxopent-4-enoate hydratase activity"/>
    <property type="evidence" value="ECO:0007669"/>
    <property type="project" value="TreeGrafter"/>
</dbReference>
<gene>
    <name evidence="1" type="ORF">L284_04445</name>
</gene>
<evidence type="ECO:0000313" key="1">
    <source>
        <dbReference type="EMBL" id="EQB18561.1"/>
    </source>
</evidence>
<dbReference type="eggNOG" id="COG3971">
    <property type="taxonomic scope" value="Bacteria"/>
</dbReference>
<protein>
    <recommendedName>
        <fullName evidence="3">2-keto-4-pentenoate hydratase</fullName>
    </recommendedName>
</protein>
<reference evidence="1 2" key="1">
    <citation type="journal article" date="2013" name="Genome Announc.">
        <title>Genome Sequence of Novosphingobium lindaniclasticum LE124T, Isolated from a Hexachlorocyclohexane Dumpsite.</title>
        <authorList>
            <person name="Saxena A."/>
            <person name="Nayyar N."/>
            <person name="Sangwan N."/>
            <person name="Kumari R."/>
            <person name="Khurana J.P."/>
            <person name="Lal R."/>
        </authorList>
    </citation>
    <scope>NUCLEOTIDE SEQUENCE [LARGE SCALE GENOMIC DNA]</scope>
    <source>
        <strain evidence="1 2">LE124</strain>
    </source>
</reference>
<evidence type="ECO:0000313" key="2">
    <source>
        <dbReference type="Proteomes" id="UP000015527"/>
    </source>
</evidence>
<dbReference type="SUPFAM" id="SSF56529">
    <property type="entry name" value="FAH"/>
    <property type="match status" value="1"/>
</dbReference>
<dbReference type="PANTHER" id="PTHR30143:SF0">
    <property type="entry name" value="2-KETO-4-PENTENOATE HYDRATASE"/>
    <property type="match status" value="1"/>
</dbReference>
<organism evidence="1 2">
    <name type="scientific">Novosphingobium lindaniclasticum LE124</name>
    <dbReference type="NCBI Taxonomy" id="1096930"/>
    <lineage>
        <taxon>Bacteria</taxon>
        <taxon>Pseudomonadati</taxon>
        <taxon>Pseudomonadota</taxon>
        <taxon>Alphaproteobacteria</taxon>
        <taxon>Sphingomonadales</taxon>
        <taxon>Sphingomonadaceae</taxon>
        <taxon>Novosphingobium</taxon>
    </lineage>
</organism>
<dbReference type="EMBL" id="ATHL01000038">
    <property type="protein sequence ID" value="EQB18561.1"/>
    <property type="molecule type" value="Genomic_DNA"/>
</dbReference>
<sequence>MEMSSNEQASPDKAHAVAGAFVAARRDRRALATYPGEAPCDLVEAYTIQDLAIALDGRRVAGWKVGKINAPEDARLGANRLSGPIFADSVVTVAAGEAPEMPVFAKGFAAAEAEFLLHVAPGWDGVIPADDAATRKVLDAVHIGIEVASSPYPGINADGPPVTISDFGNNAGMVVGPVLEGWESAQFETIKVRFEIDDLEIASATTATMLDGPLGAVRFLLANLSARGIDCSGGTWVSTGAVTGVHPVMSGQNVLAHFDGHGSVGCKIVAAEPA</sequence>
<dbReference type="PANTHER" id="PTHR30143">
    <property type="entry name" value="ACID HYDRATASE"/>
    <property type="match status" value="1"/>
</dbReference>
<dbReference type="Proteomes" id="UP000015527">
    <property type="component" value="Unassembled WGS sequence"/>
</dbReference>
<dbReference type="PATRIC" id="fig|1096930.3.peg.873"/>
<dbReference type="InterPro" id="IPR050772">
    <property type="entry name" value="Hydratase-Decarb/MhpD_sf"/>
</dbReference>
<dbReference type="Gene3D" id="3.90.850.10">
    <property type="entry name" value="Fumarylacetoacetase-like, C-terminal domain"/>
    <property type="match status" value="1"/>
</dbReference>
<dbReference type="AlphaFoldDB" id="T0HQA7"/>
<accession>T0HQA7</accession>
<dbReference type="InterPro" id="IPR036663">
    <property type="entry name" value="Fumarylacetoacetase_C_sf"/>
</dbReference>
<comment type="caution">
    <text evidence="1">The sequence shown here is derived from an EMBL/GenBank/DDBJ whole genome shotgun (WGS) entry which is preliminary data.</text>
</comment>